<reference evidence="2" key="2">
    <citation type="submission" date="2021-04" db="EMBL/GenBank/DDBJ databases">
        <authorList>
            <person name="Gilroy R."/>
        </authorList>
    </citation>
    <scope>NUCLEOTIDE SEQUENCE</scope>
    <source>
        <strain evidence="2">ChiSjej1B19-8411</strain>
    </source>
</reference>
<evidence type="ECO:0000256" key="1">
    <source>
        <dbReference type="SAM" id="Phobius"/>
    </source>
</evidence>
<name>A0A9D1WJS6_9FIRM</name>
<comment type="caution">
    <text evidence="2">The sequence shown here is derived from an EMBL/GenBank/DDBJ whole genome shotgun (WGS) entry which is preliminary data.</text>
</comment>
<evidence type="ECO:0000313" key="3">
    <source>
        <dbReference type="Proteomes" id="UP000886817"/>
    </source>
</evidence>
<feature type="transmembrane region" description="Helical" evidence="1">
    <location>
        <begin position="12"/>
        <end position="31"/>
    </location>
</feature>
<dbReference type="NCBIfam" id="TIGR04086">
    <property type="entry name" value="TIGR04086_membr"/>
    <property type="match status" value="1"/>
</dbReference>
<organism evidence="2 3">
    <name type="scientific">Candidatus Blautia gallistercoris</name>
    <dbReference type="NCBI Taxonomy" id="2838490"/>
    <lineage>
        <taxon>Bacteria</taxon>
        <taxon>Bacillati</taxon>
        <taxon>Bacillota</taxon>
        <taxon>Clostridia</taxon>
        <taxon>Lachnospirales</taxon>
        <taxon>Lachnospiraceae</taxon>
        <taxon>Blautia</taxon>
    </lineage>
</organism>
<dbReference type="Proteomes" id="UP000886817">
    <property type="component" value="Unassembled WGS sequence"/>
</dbReference>
<keyword evidence="1" id="KW-1133">Transmembrane helix</keyword>
<dbReference type="InterPro" id="IPR023804">
    <property type="entry name" value="DUF3792_TM"/>
</dbReference>
<reference evidence="2" key="1">
    <citation type="journal article" date="2021" name="PeerJ">
        <title>Extensive microbial diversity within the chicken gut microbiome revealed by metagenomics and culture.</title>
        <authorList>
            <person name="Gilroy R."/>
            <person name="Ravi A."/>
            <person name="Getino M."/>
            <person name="Pursley I."/>
            <person name="Horton D.L."/>
            <person name="Alikhan N.F."/>
            <person name="Baker D."/>
            <person name="Gharbi K."/>
            <person name="Hall N."/>
            <person name="Watson M."/>
            <person name="Adriaenssens E.M."/>
            <person name="Foster-Nyarko E."/>
            <person name="Jarju S."/>
            <person name="Secka A."/>
            <person name="Antonio M."/>
            <person name="Oren A."/>
            <person name="Chaudhuri R.R."/>
            <person name="La Ragione R."/>
            <person name="Hildebrand F."/>
            <person name="Pallen M.J."/>
        </authorList>
    </citation>
    <scope>NUCLEOTIDE SEQUENCE</scope>
    <source>
        <strain evidence="2">ChiSjej1B19-8411</strain>
    </source>
</reference>
<gene>
    <name evidence="2" type="ORF">IAA45_11630</name>
</gene>
<dbReference type="Pfam" id="PF12670">
    <property type="entry name" value="DUF3792"/>
    <property type="match status" value="1"/>
</dbReference>
<dbReference type="AlphaFoldDB" id="A0A9D1WJS6"/>
<sequence>MKIKSLLRSLLCSYLVTGVFLLLLAFLLYKMDLQETVVEMGIVVVYILSCFLGGFVLGKKIGNRKYLWGLLLGVCYFTLLVGVSWISEKQIYMNASQALTTLGMCLAGGILGGMLS</sequence>
<proteinExistence type="predicted"/>
<keyword evidence="1" id="KW-0812">Transmembrane</keyword>
<protein>
    <submittedName>
        <fullName evidence="2">TIGR04086 family membrane protein</fullName>
    </submittedName>
</protein>
<accession>A0A9D1WJS6</accession>
<keyword evidence="1" id="KW-0472">Membrane</keyword>
<evidence type="ECO:0000313" key="2">
    <source>
        <dbReference type="EMBL" id="HIX60348.1"/>
    </source>
</evidence>
<feature type="transmembrane region" description="Helical" evidence="1">
    <location>
        <begin position="37"/>
        <end position="57"/>
    </location>
</feature>
<feature type="transmembrane region" description="Helical" evidence="1">
    <location>
        <begin position="98"/>
        <end position="115"/>
    </location>
</feature>
<feature type="transmembrane region" description="Helical" evidence="1">
    <location>
        <begin position="66"/>
        <end position="86"/>
    </location>
</feature>
<dbReference type="EMBL" id="DXEX01000247">
    <property type="protein sequence ID" value="HIX60348.1"/>
    <property type="molecule type" value="Genomic_DNA"/>
</dbReference>